<accession>A0A839PNE0</accession>
<dbReference type="Proteomes" id="UP000590811">
    <property type="component" value="Unassembled WGS sequence"/>
</dbReference>
<dbReference type="Pfam" id="PF13641">
    <property type="entry name" value="Glyco_tranf_2_3"/>
    <property type="match status" value="1"/>
</dbReference>
<dbReference type="GO" id="GO:0016757">
    <property type="term" value="F:glycosyltransferase activity"/>
    <property type="evidence" value="ECO:0007669"/>
    <property type="project" value="UniProtKB-KW"/>
</dbReference>
<dbReference type="SUPFAM" id="SSF53448">
    <property type="entry name" value="Nucleotide-diphospho-sugar transferases"/>
    <property type="match status" value="1"/>
</dbReference>
<dbReference type="PANTHER" id="PTHR43179">
    <property type="entry name" value="RHAMNOSYLTRANSFERASE WBBL"/>
    <property type="match status" value="1"/>
</dbReference>
<dbReference type="Gene3D" id="3.90.550.10">
    <property type="entry name" value="Spore Coat Polysaccharide Biosynthesis Protein SpsA, Chain A"/>
    <property type="match status" value="1"/>
</dbReference>
<name>A0A839PNE0_9MICO</name>
<comment type="caution">
    <text evidence="5">The sequence shown here is derived from an EMBL/GenBank/DDBJ whole genome shotgun (WGS) entry which is preliminary data.</text>
</comment>
<dbReference type="PANTHER" id="PTHR43179:SF12">
    <property type="entry name" value="GALACTOFURANOSYLTRANSFERASE GLFT2"/>
    <property type="match status" value="1"/>
</dbReference>
<protein>
    <submittedName>
        <fullName evidence="5">GT2 family glycosyltransferase</fullName>
    </submittedName>
</protein>
<evidence type="ECO:0000256" key="4">
    <source>
        <dbReference type="ARBA" id="ARBA00022679"/>
    </source>
</evidence>
<dbReference type="EMBL" id="JACHVT010000002">
    <property type="protein sequence ID" value="MBB2985730.1"/>
    <property type="molecule type" value="Genomic_DNA"/>
</dbReference>
<evidence type="ECO:0000256" key="3">
    <source>
        <dbReference type="ARBA" id="ARBA00022676"/>
    </source>
</evidence>
<evidence type="ECO:0000256" key="2">
    <source>
        <dbReference type="ARBA" id="ARBA00006739"/>
    </source>
</evidence>
<evidence type="ECO:0000313" key="6">
    <source>
        <dbReference type="Proteomes" id="UP000590811"/>
    </source>
</evidence>
<comment type="similarity">
    <text evidence="2">Belongs to the glycosyltransferase 2 family.</text>
</comment>
<dbReference type="AlphaFoldDB" id="A0A839PNE0"/>
<gene>
    <name evidence="5" type="ORF">FHW14_000879</name>
</gene>
<sequence length="245" mass="26638">MNEANAGFAGGVNVALHALGDEVDAVAVLNPDAVVAPGALRELAAALTDPSVGVAVPRVTEPDGDAAYSLRREPGILTALGDAAVGSRLRRRPAWLSDTLWDPRAYEHDHDVDWASGAAWMVARDVVGCVGPMDERYFLYSEEVEYARRVRRHGWRVRYVASAEVAHVGGASGRSAALDALRAMNRVKDYRSCHLLLPSLVFGAVVVGHQAVRSSRGTYADVTRLLLRPRSWRMPAREFVAWASR</sequence>
<keyword evidence="3" id="KW-0328">Glycosyltransferase</keyword>
<evidence type="ECO:0000313" key="5">
    <source>
        <dbReference type="EMBL" id="MBB2985730.1"/>
    </source>
</evidence>
<keyword evidence="4 5" id="KW-0808">Transferase</keyword>
<reference evidence="5 6" key="1">
    <citation type="submission" date="2020-08" db="EMBL/GenBank/DDBJ databases">
        <title>Genomic Encyclopedia of Type Strains, Phase IV (KMG-V): Genome sequencing to study the core and pangenomes of soil and plant-associated prokaryotes.</title>
        <authorList>
            <person name="Whitman W."/>
        </authorList>
    </citation>
    <scope>NUCLEOTIDE SEQUENCE [LARGE SCALE GENOMIC DNA]</scope>
    <source>
        <strain evidence="5 6">B3ACCR2</strain>
    </source>
</reference>
<evidence type="ECO:0000256" key="1">
    <source>
        <dbReference type="ARBA" id="ARBA00004776"/>
    </source>
</evidence>
<proteinExistence type="inferred from homology"/>
<dbReference type="InterPro" id="IPR029044">
    <property type="entry name" value="Nucleotide-diphossugar_trans"/>
</dbReference>
<comment type="pathway">
    <text evidence="1">Cell wall biogenesis; cell wall polysaccharide biosynthesis.</text>
</comment>
<organism evidence="5 6">
    <name type="scientific">Terracoccus luteus</name>
    <dbReference type="NCBI Taxonomy" id="53356"/>
    <lineage>
        <taxon>Bacteria</taxon>
        <taxon>Bacillati</taxon>
        <taxon>Actinomycetota</taxon>
        <taxon>Actinomycetes</taxon>
        <taxon>Micrococcales</taxon>
        <taxon>Intrasporangiaceae</taxon>
        <taxon>Terracoccus</taxon>
    </lineage>
</organism>